<proteinExistence type="predicted"/>
<protein>
    <submittedName>
        <fullName evidence="1">Uncharacterized protein</fullName>
    </submittedName>
</protein>
<evidence type="ECO:0000313" key="1">
    <source>
        <dbReference type="EMBL" id="DAF42649.1"/>
    </source>
</evidence>
<accession>A0A8S5RVK0</accession>
<sequence>MQIALTVLAQRLTAAVKWRNVKKQYFTLFYQYFMALFEYFGAEIEYFTGDFEYF</sequence>
<reference evidence="1" key="1">
    <citation type="journal article" date="2021" name="Proc. Natl. Acad. Sci. U.S.A.">
        <title>A Catalog of Tens of Thousands of Viruses from Human Metagenomes Reveals Hidden Associations with Chronic Diseases.</title>
        <authorList>
            <person name="Tisza M.J."/>
            <person name="Buck C.B."/>
        </authorList>
    </citation>
    <scope>NUCLEOTIDE SEQUENCE</scope>
    <source>
        <strain evidence="1">CtHip2</strain>
    </source>
</reference>
<dbReference type="EMBL" id="BK032497">
    <property type="protein sequence ID" value="DAF42649.1"/>
    <property type="molecule type" value="Genomic_DNA"/>
</dbReference>
<organism evidence="1">
    <name type="scientific">Siphoviridae sp. ctHip2</name>
    <dbReference type="NCBI Taxonomy" id="2827830"/>
    <lineage>
        <taxon>Viruses</taxon>
        <taxon>Duplodnaviria</taxon>
        <taxon>Heunggongvirae</taxon>
        <taxon>Uroviricota</taxon>
        <taxon>Caudoviricetes</taxon>
    </lineage>
</organism>
<name>A0A8S5RVK0_9CAUD</name>